<dbReference type="EMBL" id="FUYC01000002">
    <property type="protein sequence ID" value="SKA74995.1"/>
    <property type="molecule type" value="Genomic_DNA"/>
</dbReference>
<dbReference type="AlphaFoldDB" id="A0A1T4WDK0"/>
<protein>
    <submittedName>
        <fullName evidence="1">Uncharacterized protein</fullName>
    </submittedName>
</protein>
<dbReference type="Proteomes" id="UP000190027">
    <property type="component" value="Unassembled WGS sequence"/>
</dbReference>
<keyword evidence="2" id="KW-1185">Reference proteome</keyword>
<dbReference type="OrthoDB" id="5453322at2"/>
<dbReference type="STRING" id="1121449.SAMN02745704_00817"/>
<gene>
    <name evidence="1" type="ORF">SAMN02745704_00817</name>
</gene>
<organism evidence="1 2">
    <name type="scientific">Paucidesulfovibrio gracilis DSM 16080</name>
    <dbReference type="NCBI Taxonomy" id="1121449"/>
    <lineage>
        <taxon>Bacteria</taxon>
        <taxon>Pseudomonadati</taxon>
        <taxon>Thermodesulfobacteriota</taxon>
        <taxon>Desulfovibrionia</taxon>
        <taxon>Desulfovibrionales</taxon>
        <taxon>Desulfovibrionaceae</taxon>
        <taxon>Paucidesulfovibrio</taxon>
    </lineage>
</organism>
<reference evidence="1 2" key="1">
    <citation type="submission" date="2017-02" db="EMBL/GenBank/DDBJ databases">
        <authorList>
            <person name="Peterson S.W."/>
        </authorList>
    </citation>
    <scope>NUCLEOTIDE SEQUENCE [LARGE SCALE GENOMIC DNA]</scope>
    <source>
        <strain evidence="1 2">DSM 16080</strain>
    </source>
</reference>
<sequence>MAQLNVETLDVNPEFDIWLYSEISQETRIEQDLMEEMAPRWERWKQQLNAKKLVNPQGGNAYLLLWLTKDVDNEVEGIWQDSPSLGMSFHNLAITMVMTAARHLIPELDQGQCAPLPKPGAAVQDTFESLGLHWNAEGTLDHQYAVFTHMPYKGGCSICFLSDTCPNSKVKQN</sequence>
<proteinExistence type="predicted"/>
<accession>A0A1T4WDK0</accession>
<dbReference type="RefSeq" id="WP_078716370.1">
    <property type="nucleotide sequence ID" value="NZ_FUYC01000002.1"/>
</dbReference>
<evidence type="ECO:0000313" key="2">
    <source>
        <dbReference type="Proteomes" id="UP000190027"/>
    </source>
</evidence>
<evidence type="ECO:0000313" key="1">
    <source>
        <dbReference type="EMBL" id="SKA74995.1"/>
    </source>
</evidence>
<name>A0A1T4WDK0_9BACT</name>